<organism evidence="1 2">
    <name type="scientific">Periplaneta americana</name>
    <name type="common">American cockroach</name>
    <name type="synonym">Blatta americana</name>
    <dbReference type="NCBI Taxonomy" id="6978"/>
    <lineage>
        <taxon>Eukaryota</taxon>
        <taxon>Metazoa</taxon>
        <taxon>Ecdysozoa</taxon>
        <taxon>Arthropoda</taxon>
        <taxon>Hexapoda</taxon>
        <taxon>Insecta</taxon>
        <taxon>Pterygota</taxon>
        <taxon>Neoptera</taxon>
        <taxon>Polyneoptera</taxon>
        <taxon>Dictyoptera</taxon>
        <taxon>Blattodea</taxon>
        <taxon>Blattoidea</taxon>
        <taxon>Blattidae</taxon>
        <taxon>Blattinae</taxon>
        <taxon>Periplaneta</taxon>
    </lineage>
</organism>
<evidence type="ECO:0000313" key="1">
    <source>
        <dbReference type="EMBL" id="KAJ4437858.1"/>
    </source>
</evidence>
<keyword evidence="2" id="KW-1185">Reference proteome</keyword>
<name>A0ABQ8SV34_PERAM</name>
<reference evidence="1 2" key="1">
    <citation type="journal article" date="2022" name="Allergy">
        <title>Genome assembly and annotation of Periplaneta americana reveal a comprehensive cockroach allergen profile.</title>
        <authorList>
            <person name="Wang L."/>
            <person name="Xiong Q."/>
            <person name="Saelim N."/>
            <person name="Wang L."/>
            <person name="Nong W."/>
            <person name="Wan A.T."/>
            <person name="Shi M."/>
            <person name="Liu X."/>
            <person name="Cao Q."/>
            <person name="Hui J.H.L."/>
            <person name="Sookrung N."/>
            <person name="Leung T.F."/>
            <person name="Tungtrongchitr A."/>
            <person name="Tsui S.K.W."/>
        </authorList>
    </citation>
    <scope>NUCLEOTIDE SEQUENCE [LARGE SCALE GENOMIC DNA]</scope>
    <source>
        <strain evidence="1">PWHHKU_190912</strain>
    </source>
</reference>
<sequence>MKRPLEIVREQGFKSKPTSVYDCDNDDDDDVMIINKTTESGYGYERGSTEMVLEFIDSIAENLPFELPTDLAYNSSRLPINVKKMEDLKKILQYIPDGMEGFYTELYTWPTSNKDRLEEALLSSFDAILLVLHIFPLDDRNNKLEFLMRREQVTYQGDNERVELLYLKIDGGIAGTDAFPPVVEAQVGMSRLDETSSLEYRQPVFCFETLGIVNVTGDLGALLSDDAYEDDRLKRCSRQEQFGCGACSDLSCNASVILTWIYFRVTFHIKSRSSLRAPVTHLAYTKSFLNRVLVGRPEGKRPLGRPRRRWEDNIKMDLREVGYDDRDWINLAQDRDRWRAYVRAAMNLRVP</sequence>
<accession>A0ABQ8SV34</accession>
<dbReference type="EMBL" id="JAJSOF020000019">
    <property type="protein sequence ID" value="KAJ4437858.1"/>
    <property type="molecule type" value="Genomic_DNA"/>
</dbReference>
<gene>
    <name evidence="1" type="ORF">ANN_13797</name>
</gene>
<evidence type="ECO:0000313" key="2">
    <source>
        <dbReference type="Proteomes" id="UP001148838"/>
    </source>
</evidence>
<dbReference type="Proteomes" id="UP001148838">
    <property type="component" value="Unassembled WGS sequence"/>
</dbReference>
<proteinExistence type="predicted"/>
<protein>
    <submittedName>
        <fullName evidence="1">Uncharacterized protein</fullName>
    </submittedName>
</protein>
<comment type="caution">
    <text evidence="1">The sequence shown here is derived from an EMBL/GenBank/DDBJ whole genome shotgun (WGS) entry which is preliminary data.</text>
</comment>